<name>A0A1C7MCJ3_GRIFR</name>
<feature type="region of interest" description="Disordered" evidence="1">
    <location>
        <begin position="386"/>
        <end position="431"/>
    </location>
</feature>
<comment type="caution">
    <text evidence="2">The sequence shown here is derived from an EMBL/GenBank/DDBJ whole genome shotgun (WGS) entry which is preliminary data.</text>
</comment>
<organism evidence="2 3">
    <name type="scientific">Grifola frondosa</name>
    <name type="common">Maitake</name>
    <name type="synonym">Polyporus frondosus</name>
    <dbReference type="NCBI Taxonomy" id="5627"/>
    <lineage>
        <taxon>Eukaryota</taxon>
        <taxon>Fungi</taxon>
        <taxon>Dikarya</taxon>
        <taxon>Basidiomycota</taxon>
        <taxon>Agaricomycotina</taxon>
        <taxon>Agaricomycetes</taxon>
        <taxon>Polyporales</taxon>
        <taxon>Grifolaceae</taxon>
        <taxon>Grifola</taxon>
    </lineage>
</organism>
<accession>A0A1C7MCJ3</accession>
<feature type="region of interest" description="Disordered" evidence="1">
    <location>
        <begin position="43"/>
        <end position="182"/>
    </location>
</feature>
<feature type="compositionally biased region" description="Pro residues" evidence="1">
    <location>
        <begin position="107"/>
        <end position="117"/>
    </location>
</feature>
<proteinExistence type="predicted"/>
<dbReference type="EMBL" id="LUGG01000005">
    <property type="protein sequence ID" value="OBZ74643.1"/>
    <property type="molecule type" value="Genomic_DNA"/>
</dbReference>
<protein>
    <submittedName>
        <fullName evidence="2">Uncharacterized protein</fullName>
    </submittedName>
</protein>
<evidence type="ECO:0000256" key="1">
    <source>
        <dbReference type="SAM" id="MobiDB-lite"/>
    </source>
</evidence>
<dbReference type="AlphaFoldDB" id="A0A1C7MCJ3"/>
<reference evidence="2 3" key="1">
    <citation type="submission" date="2016-03" db="EMBL/GenBank/DDBJ databases">
        <title>Whole genome sequencing of Grifola frondosa 9006-11.</title>
        <authorList>
            <person name="Min B."/>
            <person name="Park H."/>
            <person name="Kim J.-G."/>
            <person name="Cho H."/>
            <person name="Oh Y.-L."/>
            <person name="Kong W.-S."/>
            <person name="Choi I.-G."/>
        </authorList>
    </citation>
    <scope>NUCLEOTIDE SEQUENCE [LARGE SCALE GENOMIC DNA]</scope>
    <source>
        <strain evidence="2 3">9006-11</strain>
    </source>
</reference>
<sequence>MEELREYCVGEGKDMSRYAVHTARRVEDLNELKASLAIGLREDRDDAIPLVYAPVPSTPPWEEDEDQSESEEEELLQPAEVKDTAFGASPKKRQVSAIDQNEDVPSRPTPSSPPLPLSPISNPSTPARKRPRTASWHPPPYIPDFLPPFPTNSPRHTPTPPPQDVQSSPVKVERPPSPPLPSQISTISSSADYLTPVPYAVSTLSVAPPWHLPSMPPSFSGTSALTTSRLSVPQTQPALLGAYHHILTHPPPAQVTSVNPSRYRVALALVAQSEIHPRWDPPTTLFSSAAPNPPRVVPIGPSYAVPINKGPPTPSEVKGEKEQDVEKERKLLPPAPPRAVAPCERISPLISQQSSRIPKLTRQMLPDYSSDTPPVLQRGAQKLTYGPGVNAPWNTGTSPTPAATPVPVKGKDSANGLPNGKDATAPSKPLPDARYYATWSYEQKHFDQPLMVRRGRMGSVQTLGPLPGRARSESTNA</sequence>
<dbReference type="STRING" id="5627.A0A1C7MCJ3"/>
<gene>
    <name evidence="2" type="ORF">A0H81_05406</name>
</gene>
<feature type="compositionally biased region" description="Pro residues" evidence="1">
    <location>
        <begin position="137"/>
        <end position="163"/>
    </location>
</feature>
<dbReference type="OMA" id="MARYAVH"/>
<evidence type="ECO:0000313" key="2">
    <source>
        <dbReference type="EMBL" id="OBZ74643.1"/>
    </source>
</evidence>
<dbReference type="Proteomes" id="UP000092993">
    <property type="component" value="Unassembled WGS sequence"/>
</dbReference>
<dbReference type="OrthoDB" id="436852at2759"/>
<feature type="compositionally biased region" description="Low complexity" evidence="1">
    <location>
        <begin position="399"/>
        <end position="408"/>
    </location>
</feature>
<keyword evidence="3" id="KW-1185">Reference proteome</keyword>
<evidence type="ECO:0000313" key="3">
    <source>
        <dbReference type="Proteomes" id="UP000092993"/>
    </source>
</evidence>
<feature type="compositionally biased region" description="Acidic residues" evidence="1">
    <location>
        <begin position="61"/>
        <end position="75"/>
    </location>
</feature>